<proteinExistence type="predicted"/>
<feature type="non-terminal residue" evidence="2">
    <location>
        <position position="1"/>
    </location>
</feature>
<evidence type="ECO:0000313" key="2">
    <source>
        <dbReference type="EMBL" id="GMT06428.1"/>
    </source>
</evidence>
<feature type="region of interest" description="Disordered" evidence="1">
    <location>
        <begin position="1"/>
        <end position="34"/>
    </location>
</feature>
<comment type="caution">
    <text evidence="2">The sequence shown here is derived from an EMBL/GenBank/DDBJ whole genome shotgun (WGS) entry which is preliminary data.</text>
</comment>
<evidence type="ECO:0000256" key="1">
    <source>
        <dbReference type="SAM" id="MobiDB-lite"/>
    </source>
</evidence>
<name>A0AAV5UJE0_9BILA</name>
<dbReference type="Proteomes" id="UP001432027">
    <property type="component" value="Unassembled WGS sequence"/>
</dbReference>
<reference evidence="2" key="1">
    <citation type="submission" date="2023-10" db="EMBL/GenBank/DDBJ databases">
        <title>Genome assembly of Pristionchus species.</title>
        <authorList>
            <person name="Yoshida K."/>
            <person name="Sommer R.J."/>
        </authorList>
    </citation>
    <scope>NUCLEOTIDE SEQUENCE</scope>
    <source>
        <strain evidence="2">RS0144</strain>
    </source>
</reference>
<protein>
    <submittedName>
        <fullName evidence="2">Uncharacterized protein</fullName>
    </submittedName>
</protein>
<feature type="non-terminal residue" evidence="2">
    <location>
        <position position="73"/>
    </location>
</feature>
<keyword evidence="3" id="KW-1185">Reference proteome</keyword>
<gene>
    <name evidence="2" type="ORF">PENTCL1PPCAC_28602</name>
</gene>
<sequence length="73" mass="8396">KNDLKDLRDAHVNYNKRQESSKAEVTRVQKEKEDVMRESAAKQEASAMKLFELAEEKNKQLFALANHSAYSQA</sequence>
<dbReference type="EMBL" id="BTSX01000006">
    <property type="protein sequence ID" value="GMT06428.1"/>
    <property type="molecule type" value="Genomic_DNA"/>
</dbReference>
<organism evidence="2 3">
    <name type="scientific">Pristionchus entomophagus</name>
    <dbReference type="NCBI Taxonomy" id="358040"/>
    <lineage>
        <taxon>Eukaryota</taxon>
        <taxon>Metazoa</taxon>
        <taxon>Ecdysozoa</taxon>
        <taxon>Nematoda</taxon>
        <taxon>Chromadorea</taxon>
        <taxon>Rhabditida</taxon>
        <taxon>Rhabditina</taxon>
        <taxon>Diplogasteromorpha</taxon>
        <taxon>Diplogasteroidea</taxon>
        <taxon>Neodiplogasteridae</taxon>
        <taxon>Pristionchus</taxon>
    </lineage>
</organism>
<accession>A0AAV5UJE0</accession>
<dbReference type="AlphaFoldDB" id="A0AAV5UJE0"/>
<evidence type="ECO:0000313" key="3">
    <source>
        <dbReference type="Proteomes" id="UP001432027"/>
    </source>
</evidence>